<accession>A0A5A7UFP8</accession>
<sequence>MKEGTFVREHVLDMMMHFNIADAVDEVNQVSFILESLPKSFIPFQTNASLNKIEFNLKTLLNELQRFQNLTKGKGKEVEVNVATTKGKFKRESSSKSKAEPSKPNRKIEKKEKGKTPKQNKEKKTTEKGKCYHYGENGHWLRNYPKYLVQKKAEKEAQENSSWKRLCEGDITLKVGIREMVSAKAMGDLKLFFNDRYIILKNVLIGRLVKNELLSQLEDNSLPPCDSCLEGKMTKRSFTGKAQIIIPDDGIDDPLTYKQAMYDVDCDQWIKAMDFEMESMYSNSVWTLVDQPNDVKPIDCKWIYKRKRDQAGHLADIKKWLATQFQMKDLGNAQYVLQQCPKTPQEVEDMSNIPYASVIGSMMYAMLCTRLDICYSVGIVSRYQTNPGCDHWTAVKNILKYLRRTKDYMLVYGSKDLILTGYTDSDFQTDKNARKFTSRSVFTLNRGAVVWRSIKKSCIADSTMEAEYVATCEAAKEAVWLKKFLTDLEVVPNMHLPITLYCDNSGAVANLREPRSYK</sequence>
<reference evidence="4 5" key="1">
    <citation type="submission" date="2019-08" db="EMBL/GenBank/DDBJ databases">
        <title>Draft genome sequences of two oriental melons (Cucumis melo L. var makuwa).</title>
        <authorList>
            <person name="Kwon S.-Y."/>
        </authorList>
    </citation>
    <scope>NUCLEOTIDE SEQUENCE [LARGE SCALE GENOMIC DNA]</scope>
    <source>
        <strain evidence="5">cv. Chang Bougi</strain>
        <strain evidence="4">cv. SW 3</strain>
        <tissue evidence="2">Leaf</tissue>
    </source>
</reference>
<evidence type="ECO:0000256" key="1">
    <source>
        <dbReference type="SAM" id="MobiDB-lite"/>
    </source>
</evidence>
<dbReference type="EMBL" id="SSTD01001846">
    <property type="protein sequence ID" value="TYK29212.1"/>
    <property type="molecule type" value="Genomic_DNA"/>
</dbReference>
<dbReference type="PANTHER" id="PTHR11439:SF496">
    <property type="entry name" value="RNA-DIRECTED DNA POLYMERASE"/>
    <property type="match status" value="1"/>
</dbReference>
<dbReference type="EMBL" id="SSTE01009560">
    <property type="protein sequence ID" value="KAA0053327.1"/>
    <property type="molecule type" value="Genomic_DNA"/>
</dbReference>
<name>A0A5A7UFP8_CUCMM</name>
<feature type="region of interest" description="Disordered" evidence="1">
    <location>
        <begin position="75"/>
        <end position="129"/>
    </location>
</feature>
<evidence type="ECO:0000313" key="5">
    <source>
        <dbReference type="Proteomes" id="UP000321947"/>
    </source>
</evidence>
<dbReference type="Proteomes" id="UP000321393">
    <property type="component" value="Unassembled WGS sequence"/>
</dbReference>
<evidence type="ECO:0000313" key="3">
    <source>
        <dbReference type="EMBL" id="TYK29212.1"/>
    </source>
</evidence>
<dbReference type="OrthoDB" id="1721964at2759"/>
<dbReference type="CDD" id="cd09272">
    <property type="entry name" value="RNase_HI_RT_Ty1"/>
    <property type="match status" value="1"/>
</dbReference>
<dbReference type="PANTHER" id="PTHR11439">
    <property type="entry name" value="GAG-POL-RELATED RETROTRANSPOSON"/>
    <property type="match status" value="1"/>
</dbReference>
<feature type="compositionally biased region" description="Basic and acidic residues" evidence="1">
    <location>
        <begin position="90"/>
        <end position="129"/>
    </location>
</feature>
<organism evidence="2 4">
    <name type="scientific">Cucumis melo var. makuwa</name>
    <name type="common">Oriental melon</name>
    <dbReference type="NCBI Taxonomy" id="1194695"/>
    <lineage>
        <taxon>Eukaryota</taxon>
        <taxon>Viridiplantae</taxon>
        <taxon>Streptophyta</taxon>
        <taxon>Embryophyta</taxon>
        <taxon>Tracheophyta</taxon>
        <taxon>Spermatophyta</taxon>
        <taxon>Magnoliopsida</taxon>
        <taxon>eudicotyledons</taxon>
        <taxon>Gunneridae</taxon>
        <taxon>Pentapetalae</taxon>
        <taxon>rosids</taxon>
        <taxon>fabids</taxon>
        <taxon>Cucurbitales</taxon>
        <taxon>Cucurbitaceae</taxon>
        <taxon>Benincaseae</taxon>
        <taxon>Cucumis</taxon>
    </lineage>
</organism>
<gene>
    <name evidence="3" type="ORF">E5676_scaffold880G00280</name>
    <name evidence="2" type="ORF">E6C27_scaffold27G00120</name>
</gene>
<protein>
    <submittedName>
        <fullName evidence="2">Gag/pol protein</fullName>
    </submittedName>
</protein>
<evidence type="ECO:0000313" key="2">
    <source>
        <dbReference type="EMBL" id="KAA0053327.1"/>
    </source>
</evidence>
<comment type="caution">
    <text evidence="2">The sequence shown here is derived from an EMBL/GenBank/DDBJ whole genome shotgun (WGS) entry which is preliminary data.</text>
</comment>
<dbReference type="AlphaFoldDB" id="A0A5A7UFP8"/>
<dbReference type="Proteomes" id="UP000321947">
    <property type="component" value="Unassembled WGS sequence"/>
</dbReference>
<proteinExistence type="predicted"/>
<evidence type="ECO:0000313" key="4">
    <source>
        <dbReference type="Proteomes" id="UP000321393"/>
    </source>
</evidence>